<reference evidence="5" key="1">
    <citation type="submission" date="2025-08" db="UniProtKB">
        <authorList>
            <consortium name="RefSeq"/>
        </authorList>
    </citation>
    <scope>IDENTIFICATION</scope>
</reference>
<sequence>MEFQDQVKSDWRPYFCNNPAVDFDTGVNHHSLLSEVKGMWLENIWSNAEPMRVNGCSSQSFAMDARRRLDSLKSGCDSPVPHCTTGRTLYRYNPENDLGDSEDSEDSEDEESTLDLVEALEIEDDKQDEESWLYECPTKQSSVEKKESALRWCRHVLDNPSPEMEAARHILINMLDQRSHHNADSVSVDLNTAQDASDSLDNSKLSVSHDSMTTNYKLQDITDVHIMARLQEASLRQEYISMPASFRRNQEPTVMFSSSVTTTAENTDDFTTGNKTEASSSTSWQQCSPSLNCSPQQSAKQGCQSPKLTRLHQQVTQFKLLRLAQSQAGRTRSPLRTSLRTLQAVRNSRSLEADDCQPTGQSTSSVLSTRLQSGCWSTSLNSNIRTAAMRRLQRSQSLSPHRIPHPPQGYLSVHGQVSASPERQANVAWIRNAPSSLR</sequence>
<gene>
    <name evidence="5" type="primary">LOC114446550</name>
</gene>
<protein>
    <submittedName>
        <fullName evidence="5">SLAIN motif-containing protein-like</fullName>
    </submittedName>
</protein>
<evidence type="ECO:0000256" key="2">
    <source>
        <dbReference type="ARBA" id="ARBA00023054"/>
    </source>
</evidence>
<dbReference type="GO" id="GO:0031116">
    <property type="term" value="P:positive regulation of microtubule polymerization"/>
    <property type="evidence" value="ECO:0007669"/>
    <property type="project" value="TreeGrafter"/>
</dbReference>
<dbReference type="Pfam" id="PF15301">
    <property type="entry name" value="SLAIN"/>
    <property type="match status" value="2"/>
</dbReference>
<dbReference type="Proteomes" id="UP000515145">
    <property type="component" value="Chromosome 14"/>
</dbReference>
<feature type="compositionally biased region" description="Low complexity" evidence="3">
    <location>
        <begin position="261"/>
        <end position="272"/>
    </location>
</feature>
<dbReference type="InterPro" id="IPR026179">
    <property type="entry name" value="Slain"/>
</dbReference>
<dbReference type="PANTHER" id="PTHR22406">
    <property type="entry name" value="NASCENT POLYPEPTIDE-ASSOCIATED COMPLEX SUBUNIT ALPHA, MUSCLE-SPECIFIC FORM"/>
    <property type="match status" value="1"/>
</dbReference>
<comment type="similarity">
    <text evidence="1">Belongs to the SLAIN motif-containing family.</text>
</comment>
<dbReference type="PANTHER" id="PTHR22406:SF7">
    <property type="entry name" value="NASCENT POLYPEPTIDE-ASSOCIATED COMPLEX SUBUNIT ALPHA, MUSCLE-SPECIFIC FORM"/>
    <property type="match status" value="1"/>
</dbReference>
<evidence type="ECO:0000256" key="3">
    <source>
        <dbReference type="SAM" id="MobiDB-lite"/>
    </source>
</evidence>
<keyword evidence="2" id="KW-0175">Coiled coil</keyword>
<feature type="compositionally biased region" description="Acidic residues" evidence="3">
    <location>
        <begin position="97"/>
        <end position="113"/>
    </location>
</feature>
<evidence type="ECO:0000313" key="4">
    <source>
        <dbReference type="Proteomes" id="UP000515145"/>
    </source>
</evidence>
<dbReference type="RefSeq" id="XP_028277998.1">
    <property type="nucleotide sequence ID" value="XM_028422197.1"/>
</dbReference>
<dbReference type="GO" id="GO:0007020">
    <property type="term" value="P:microtubule nucleation"/>
    <property type="evidence" value="ECO:0007669"/>
    <property type="project" value="TreeGrafter"/>
</dbReference>
<dbReference type="GeneID" id="114446550"/>
<evidence type="ECO:0000313" key="5">
    <source>
        <dbReference type="RefSeq" id="XP_028277998.1"/>
    </source>
</evidence>
<feature type="compositionally biased region" description="Low complexity" evidence="3">
    <location>
        <begin position="279"/>
        <end position="289"/>
    </location>
</feature>
<evidence type="ECO:0000256" key="1">
    <source>
        <dbReference type="ARBA" id="ARBA00006652"/>
    </source>
</evidence>
<proteinExistence type="inferred from homology"/>
<dbReference type="AlphaFoldDB" id="A0A6P7JME7"/>
<keyword evidence="4" id="KW-1185">Reference proteome</keyword>
<feature type="region of interest" description="Disordered" evidence="3">
    <location>
        <begin position="258"/>
        <end position="289"/>
    </location>
</feature>
<name>A0A6P7JME7_9TELE</name>
<dbReference type="GO" id="GO:0031122">
    <property type="term" value="P:cytoplasmic microtubule organization"/>
    <property type="evidence" value="ECO:0007669"/>
    <property type="project" value="TreeGrafter"/>
</dbReference>
<feature type="region of interest" description="Disordered" evidence="3">
    <location>
        <begin position="87"/>
        <end position="113"/>
    </location>
</feature>
<organism evidence="4 5">
    <name type="scientific">Parambassis ranga</name>
    <name type="common">Indian glassy fish</name>
    <dbReference type="NCBI Taxonomy" id="210632"/>
    <lineage>
        <taxon>Eukaryota</taxon>
        <taxon>Metazoa</taxon>
        <taxon>Chordata</taxon>
        <taxon>Craniata</taxon>
        <taxon>Vertebrata</taxon>
        <taxon>Euteleostomi</taxon>
        <taxon>Actinopterygii</taxon>
        <taxon>Neopterygii</taxon>
        <taxon>Teleostei</taxon>
        <taxon>Neoteleostei</taxon>
        <taxon>Acanthomorphata</taxon>
        <taxon>Ovalentaria</taxon>
        <taxon>Ambassidae</taxon>
        <taxon>Parambassis</taxon>
    </lineage>
</organism>
<dbReference type="OrthoDB" id="6347145at2759"/>
<dbReference type="InParanoid" id="A0A6P7JME7"/>
<accession>A0A6P7JME7</accession>
<dbReference type="GO" id="GO:0035371">
    <property type="term" value="C:microtubule plus-end"/>
    <property type="evidence" value="ECO:0007669"/>
    <property type="project" value="TreeGrafter"/>
</dbReference>